<feature type="transmembrane region" description="Helical" evidence="1">
    <location>
        <begin position="103"/>
        <end position="129"/>
    </location>
</feature>
<dbReference type="InterPro" id="IPR043742">
    <property type="entry name" value="DUF5687"/>
</dbReference>
<dbReference type="Pfam" id="PF18940">
    <property type="entry name" value="DUF5687"/>
    <property type="match status" value="1"/>
</dbReference>
<feature type="transmembrane region" description="Helical" evidence="1">
    <location>
        <begin position="135"/>
        <end position="158"/>
    </location>
</feature>
<organism evidence="2 3">
    <name type="scientific">Bacteroides stercorirosoris</name>
    <dbReference type="NCBI Taxonomy" id="871324"/>
    <lineage>
        <taxon>Bacteria</taxon>
        <taxon>Pseudomonadati</taxon>
        <taxon>Bacteroidota</taxon>
        <taxon>Bacteroidia</taxon>
        <taxon>Bacteroidales</taxon>
        <taxon>Bacteroidaceae</taxon>
        <taxon>Bacteroides</taxon>
    </lineage>
</organism>
<feature type="transmembrane region" description="Helical" evidence="1">
    <location>
        <begin position="426"/>
        <end position="447"/>
    </location>
</feature>
<reference evidence="3" key="1">
    <citation type="submission" date="2016-11" db="EMBL/GenBank/DDBJ databases">
        <authorList>
            <person name="Varghese N."/>
            <person name="Submissions S."/>
        </authorList>
    </citation>
    <scope>NUCLEOTIDE SEQUENCE [LARGE SCALE GENOMIC DNA]</scope>
    <source>
        <strain evidence="3">DSM 26884</strain>
    </source>
</reference>
<feature type="transmembrane region" description="Helical" evidence="1">
    <location>
        <begin position="356"/>
        <end position="375"/>
    </location>
</feature>
<feature type="transmembrane region" description="Helical" evidence="1">
    <location>
        <begin position="209"/>
        <end position="227"/>
    </location>
</feature>
<dbReference type="Proteomes" id="UP000184192">
    <property type="component" value="Unassembled WGS sequence"/>
</dbReference>
<evidence type="ECO:0000256" key="1">
    <source>
        <dbReference type="SAM" id="Phobius"/>
    </source>
</evidence>
<evidence type="ECO:0000313" key="3">
    <source>
        <dbReference type="Proteomes" id="UP000184192"/>
    </source>
</evidence>
<dbReference type="EMBL" id="FQZN01000023">
    <property type="protein sequence ID" value="SHJ33894.1"/>
    <property type="molecule type" value="Genomic_DNA"/>
</dbReference>
<evidence type="ECO:0000313" key="2">
    <source>
        <dbReference type="EMBL" id="SHJ33894.1"/>
    </source>
</evidence>
<dbReference type="eggNOG" id="ENOG502Z8FC">
    <property type="taxonomic scope" value="Bacteria"/>
</dbReference>
<feature type="transmembrane region" description="Helical" evidence="1">
    <location>
        <begin position="453"/>
        <end position="473"/>
    </location>
</feature>
<dbReference type="AlphaFoldDB" id="A0A1M6IHJ7"/>
<dbReference type="RefSeq" id="WP_025834955.1">
    <property type="nucleotide sequence ID" value="NZ_FQZN01000023.1"/>
</dbReference>
<keyword evidence="1" id="KW-0812">Transmembrane</keyword>
<keyword evidence="3" id="KW-1185">Reference proteome</keyword>
<feature type="transmembrane region" description="Helical" evidence="1">
    <location>
        <begin position="63"/>
        <end position="82"/>
    </location>
</feature>
<keyword evidence="1" id="KW-0472">Membrane</keyword>
<keyword evidence="1" id="KW-1133">Transmembrane helix</keyword>
<name>A0A1M6IHJ7_9BACE</name>
<accession>A0A1M6IHJ7</accession>
<sequence length="497" mass="57190">MNLFLELRKHGKLAEKRHPMYEKSKFGKFWMYFMSVFWAGYLIFFGTTFAFAFDGGAKEAYHVMNSGLVFILALDFLLRLPFLKTPTQEVKPYLLLPVKRNRLIDFLLLRSGLNSFNLFWLFLFVPFAIITVTKFYGVTGVVTYCIGIWLLIIFNNYWYLLCRTLMDERIWWFLLPVAVYGGIAAALFIPDNSPLFALSIDLGEGFITGNLLIFAGTLVAIAIMCLINRSIMQKLIYNELNKVEDTTVQVKSVSEYKFLDRYGEIGEYIRLELKLLLRNKVCKKSLYSITAVVLMFSLIISFSDLYDGGMRDFFVLYNYIIFGILFLSPLMSYEGNYIDGLMSRRESIYSLLRAKYILYSLALIIPFVLMIPGMVTGRVSVLTCVSWLVFVPGAVYCCLFQLAVYNNKTLDLNAKMTGRQNVGTGLQNLISGGAFGVPLLLLFALKATVGKEVAPWILIAIGILFIATSRWWLRNVYYRFMKRRYKNMEGFHDSRQK</sequence>
<evidence type="ECO:0008006" key="4">
    <source>
        <dbReference type="Google" id="ProtNLM"/>
    </source>
</evidence>
<feature type="transmembrane region" description="Helical" evidence="1">
    <location>
        <begin position="170"/>
        <end position="189"/>
    </location>
</feature>
<feature type="transmembrane region" description="Helical" evidence="1">
    <location>
        <begin position="29"/>
        <end position="51"/>
    </location>
</feature>
<proteinExistence type="predicted"/>
<protein>
    <recommendedName>
        <fullName evidence="4">Transmembrane protein</fullName>
    </recommendedName>
</protein>
<feature type="transmembrane region" description="Helical" evidence="1">
    <location>
        <begin position="387"/>
        <end position="405"/>
    </location>
</feature>
<feature type="transmembrane region" description="Helical" evidence="1">
    <location>
        <begin position="314"/>
        <end position="335"/>
    </location>
</feature>
<feature type="transmembrane region" description="Helical" evidence="1">
    <location>
        <begin position="285"/>
        <end position="302"/>
    </location>
</feature>
<gene>
    <name evidence="2" type="ORF">SAMN05444350_12315</name>
</gene>
<dbReference type="GeneID" id="92713501"/>